<proteinExistence type="predicted"/>
<protein>
    <submittedName>
        <fullName evidence="1">Transcriptional regulator</fullName>
    </submittedName>
</protein>
<dbReference type="InterPro" id="IPR010982">
    <property type="entry name" value="Lambda_DNA-bd_dom_sf"/>
</dbReference>
<reference evidence="1 2" key="1">
    <citation type="submission" date="2020-02" db="EMBL/GenBank/DDBJ databases">
        <title>Genome sequence of Roseobacter ponti.</title>
        <authorList>
            <person name="Hollensteiner J."/>
            <person name="Schneider D."/>
            <person name="Poehlein A."/>
            <person name="Daniel R."/>
        </authorList>
    </citation>
    <scope>NUCLEOTIDE SEQUENCE [LARGE SCALE GENOMIC DNA]</scope>
    <source>
        <strain evidence="1 2">DSM 106830</strain>
    </source>
</reference>
<sequence length="58" mass="5981">MAGVSFTTVSRFETGKGGLHHSSAEAIRIALEGRGIQFLRSGDVSVGDGVAIKPPSQP</sequence>
<evidence type="ECO:0000313" key="1">
    <source>
        <dbReference type="EMBL" id="QJF53291.1"/>
    </source>
</evidence>
<dbReference type="Proteomes" id="UP000503308">
    <property type="component" value="Chromosome"/>
</dbReference>
<keyword evidence="2" id="KW-1185">Reference proteome</keyword>
<dbReference type="GO" id="GO:0003677">
    <property type="term" value="F:DNA binding"/>
    <property type="evidence" value="ECO:0007669"/>
    <property type="project" value="InterPro"/>
</dbReference>
<accession>A0A858T0K7</accession>
<dbReference type="Gene3D" id="1.10.260.40">
    <property type="entry name" value="lambda repressor-like DNA-binding domains"/>
    <property type="match status" value="1"/>
</dbReference>
<organism evidence="1 2">
    <name type="scientific">Roseobacter ponti</name>
    <dbReference type="NCBI Taxonomy" id="1891787"/>
    <lineage>
        <taxon>Bacteria</taxon>
        <taxon>Pseudomonadati</taxon>
        <taxon>Pseudomonadota</taxon>
        <taxon>Alphaproteobacteria</taxon>
        <taxon>Rhodobacterales</taxon>
        <taxon>Roseobacteraceae</taxon>
        <taxon>Roseobacter</taxon>
    </lineage>
</organism>
<dbReference type="KEGG" id="rpon:G3256_17820"/>
<name>A0A858T0K7_9RHOB</name>
<evidence type="ECO:0000313" key="2">
    <source>
        <dbReference type="Proteomes" id="UP000503308"/>
    </source>
</evidence>
<gene>
    <name evidence="1" type="ORF">G3256_17820</name>
</gene>
<dbReference type="AlphaFoldDB" id="A0A858T0K7"/>
<dbReference type="EMBL" id="CP048788">
    <property type="protein sequence ID" value="QJF53291.1"/>
    <property type="molecule type" value="Genomic_DNA"/>
</dbReference>